<evidence type="ECO:0008006" key="3">
    <source>
        <dbReference type="Google" id="ProtNLM"/>
    </source>
</evidence>
<dbReference type="EMBL" id="RDOJ01000006">
    <property type="protein sequence ID" value="RLZ10767.1"/>
    <property type="molecule type" value="Genomic_DNA"/>
</dbReference>
<proteinExistence type="predicted"/>
<protein>
    <recommendedName>
        <fullName evidence="3">Quercetin 2,3-dioxygenase C-terminal cupin domain-containing protein</fullName>
    </recommendedName>
</protein>
<dbReference type="Proteomes" id="UP000275348">
    <property type="component" value="Unassembled WGS sequence"/>
</dbReference>
<comment type="caution">
    <text evidence="1">The sequence shown here is derived from an EMBL/GenBank/DDBJ whole genome shotgun (WGS) entry which is preliminary data.</text>
</comment>
<dbReference type="AlphaFoldDB" id="A0A3L9MC52"/>
<evidence type="ECO:0000313" key="1">
    <source>
        <dbReference type="EMBL" id="RLZ10767.1"/>
    </source>
</evidence>
<sequence>MVILCKADEVYSVNKDILRVKSFKEIIHNSSFSFVEEIRINQNGYYQKKVIENGYLILFTLENDIRLDMNGYKWKLDSNQTFVYYLAEGNEFSIEGSARFDHSEILVMFLKLEFEPLEKVLVSTKVDKENRLKKIIRHNLFNVYFGKYGLSKKGELPLKSKDRCWTVFPLLGDVEIYGQYLEAGKILQIYNNDFIAYESLATESLIIAIEY</sequence>
<reference evidence="1 2" key="1">
    <citation type="submission" date="2018-10" db="EMBL/GenBank/DDBJ databases">
        <authorList>
            <person name="Chen X."/>
        </authorList>
    </citation>
    <scope>NUCLEOTIDE SEQUENCE [LARGE SCALE GENOMIC DNA]</scope>
    <source>
        <strain evidence="1 2">YIM 102668</strain>
    </source>
</reference>
<organism evidence="1 2">
    <name type="scientific">Faecalibacter macacae</name>
    <dbReference type="NCBI Taxonomy" id="1859289"/>
    <lineage>
        <taxon>Bacteria</taxon>
        <taxon>Pseudomonadati</taxon>
        <taxon>Bacteroidota</taxon>
        <taxon>Flavobacteriia</taxon>
        <taxon>Flavobacteriales</taxon>
        <taxon>Weeksellaceae</taxon>
        <taxon>Faecalibacter</taxon>
    </lineage>
</organism>
<gene>
    <name evidence="1" type="ORF">EAH69_06380</name>
</gene>
<dbReference type="OrthoDB" id="321327at2"/>
<accession>A0A3L9MC52</accession>
<dbReference type="RefSeq" id="WP_121934352.1">
    <property type="nucleotide sequence ID" value="NZ_RDOJ01000006.1"/>
</dbReference>
<name>A0A3L9MC52_9FLAO</name>
<keyword evidence="2" id="KW-1185">Reference proteome</keyword>
<evidence type="ECO:0000313" key="2">
    <source>
        <dbReference type="Proteomes" id="UP000275348"/>
    </source>
</evidence>